<dbReference type="EMBL" id="QEOP01000001">
    <property type="protein sequence ID" value="PVZ95169.1"/>
    <property type="molecule type" value="Genomic_DNA"/>
</dbReference>
<dbReference type="AlphaFoldDB" id="A0A2V1HVP6"/>
<keyword evidence="1" id="KW-1133">Transmembrane helix</keyword>
<name>A0A2V1HVP6_9MICO</name>
<feature type="transmembrane region" description="Helical" evidence="1">
    <location>
        <begin position="98"/>
        <end position="118"/>
    </location>
</feature>
<accession>A0A2V1HVP6</accession>
<evidence type="ECO:0000313" key="2">
    <source>
        <dbReference type="EMBL" id="PVZ95169.1"/>
    </source>
</evidence>
<sequence length="120" mass="12703">MFVTVLGTLLAVFLADLISHLAVNTQLPTRSELGHMYRVTFGALGTVTVPLILVGLSALDVMSIEAALRASTIVLLVSLILISYVAVRRIPMPFWQRAVVLLAEGALGAAVVALELLAHG</sequence>
<evidence type="ECO:0000313" key="3">
    <source>
        <dbReference type="Proteomes" id="UP000244893"/>
    </source>
</evidence>
<dbReference type="Proteomes" id="UP000244893">
    <property type="component" value="Unassembled WGS sequence"/>
</dbReference>
<organism evidence="2 3">
    <name type="scientific">Amnibacterium flavum</name>
    <dbReference type="NCBI Taxonomy" id="2173173"/>
    <lineage>
        <taxon>Bacteria</taxon>
        <taxon>Bacillati</taxon>
        <taxon>Actinomycetota</taxon>
        <taxon>Actinomycetes</taxon>
        <taxon>Micrococcales</taxon>
        <taxon>Microbacteriaceae</taxon>
        <taxon>Amnibacterium</taxon>
    </lineage>
</organism>
<evidence type="ECO:0000256" key="1">
    <source>
        <dbReference type="SAM" id="Phobius"/>
    </source>
</evidence>
<reference evidence="2 3" key="1">
    <citation type="submission" date="2018-05" db="EMBL/GenBank/DDBJ databases">
        <title>Amnibacterium sp. M8JJ-5, whole genome shotgun sequence.</title>
        <authorList>
            <person name="Tuo L."/>
        </authorList>
    </citation>
    <scope>NUCLEOTIDE SEQUENCE [LARGE SCALE GENOMIC DNA]</scope>
    <source>
        <strain evidence="2 3">M8JJ-5</strain>
    </source>
</reference>
<gene>
    <name evidence="2" type="ORF">DDQ50_01165</name>
</gene>
<keyword evidence="1" id="KW-0812">Transmembrane</keyword>
<protein>
    <submittedName>
        <fullName evidence="2">Uncharacterized protein</fullName>
    </submittedName>
</protein>
<keyword evidence="1" id="KW-0472">Membrane</keyword>
<proteinExistence type="predicted"/>
<comment type="caution">
    <text evidence="2">The sequence shown here is derived from an EMBL/GenBank/DDBJ whole genome shotgun (WGS) entry which is preliminary data.</text>
</comment>
<keyword evidence="3" id="KW-1185">Reference proteome</keyword>
<feature type="transmembrane region" description="Helical" evidence="1">
    <location>
        <begin position="66"/>
        <end position="86"/>
    </location>
</feature>
<feature type="transmembrane region" description="Helical" evidence="1">
    <location>
        <begin position="37"/>
        <end position="59"/>
    </location>
</feature>